<feature type="domain" description="Methyltransferase FkbM" evidence="2">
    <location>
        <begin position="136"/>
        <end position="309"/>
    </location>
</feature>
<sequence>MRKLSFLSPTQSLKWICLFILAFLVLELLLFNCFIFYALGVLQRTVGPLLNIGDVDWTEDLKQAPWVRRMVYRGKAGGFVSLMQDTVERLYMIEEGGSEKKLRTFGVDVSHSGEFLYIYRHILARRNFPYARLVIDIGANDGLLSSNSFNFIQIGWSGLLVEPQASQAEMAAKNVVRYVNPYRENNQTVKVIKNVISKRSGIVPFMRRSDIADMEGHIAAEEDYYPDGQMDGEIIQVPSITVRQFTAKYNVPKYFGVLSIDAEGTGNQILHSFIDLGFRPGYIIYEDLHERAFELPVVTEKYMNDSGYVLMSRRGWNLIFCHRTRK</sequence>
<dbReference type="Pfam" id="PF05050">
    <property type="entry name" value="Methyltransf_21"/>
    <property type="match status" value="1"/>
</dbReference>
<dbReference type="OrthoDB" id="10266791at2759"/>
<feature type="transmembrane region" description="Helical" evidence="1">
    <location>
        <begin position="12"/>
        <end position="39"/>
    </location>
</feature>
<dbReference type="OMA" id="IQWGWDA"/>
<dbReference type="SUPFAM" id="SSF53335">
    <property type="entry name" value="S-adenosyl-L-methionine-dependent methyltransferases"/>
    <property type="match status" value="1"/>
</dbReference>
<gene>
    <name evidence="3" type="ORF">CGI_10016330</name>
</gene>
<reference evidence="4" key="2">
    <citation type="submission" date="2022-08" db="UniProtKB">
        <authorList>
            <consortium name="EnsemblMetazoa"/>
        </authorList>
    </citation>
    <scope>IDENTIFICATION</scope>
    <source>
        <strain evidence="4">05x7-T-G4-1.051#20</strain>
    </source>
</reference>
<dbReference type="InterPro" id="IPR006342">
    <property type="entry name" value="FkbM_mtfrase"/>
</dbReference>
<evidence type="ECO:0000259" key="2">
    <source>
        <dbReference type="Pfam" id="PF05050"/>
    </source>
</evidence>
<evidence type="ECO:0000313" key="3">
    <source>
        <dbReference type="EMBL" id="EKC26473.1"/>
    </source>
</evidence>
<accession>K1PXV6</accession>
<name>K1PXV6_MAGGI</name>
<dbReference type="Gene3D" id="3.40.50.150">
    <property type="entry name" value="Vaccinia Virus protein VP39"/>
    <property type="match status" value="1"/>
</dbReference>
<evidence type="ECO:0000313" key="5">
    <source>
        <dbReference type="Proteomes" id="UP000005408"/>
    </source>
</evidence>
<keyword evidence="1" id="KW-0472">Membrane</keyword>
<keyword evidence="5" id="KW-1185">Reference proteome</keyword>
<dbReference type="KEGG" id="crg:105336238"/>
<keyword evidence="1" id="KW-1133">Transmembrane helix</keyword>
<dbReference type="HOGENOM" id="CLU_853236_0_0_1"/>
<dbReference type="Proteomes" id="UP000005408">
    <property type="component" value="Unassembled WGS sequence"/>
</dbReference>
<dbReference type="EnsemblMetazoa" id="G21140.1">
    <property type="protein sequence ID" value="G21140.1:cds"/>
    <property type="gene ID" value="G21140"/>
</dbReference>
<dbReference type="EMBL" id="JH817109">
    <property type="protein sequence ID" value="EKC26473.1"/>
    <property type="molecule type" value="Genomic_DNA"/>
</dbReference>
<evidence type="ECO:0000256" key="1">
    <source>
        <dbReference type="SAM" id="Phobius"/>
    </source>
</evidence>
<reference evidence="3" key="1">
    <citation type="journal article" date="2012" name="Nature">
        <title>The oyster genome reveals stress adaptation and complexity of shell formation.</title>
        <authorList>
            <person name="Zhang G."/>
            <person name="Fang X."/>
            <person name="Guo X."/>
            <person name="Li L."/>
            <person name="Luo R."/>
            <person name="Xu F."/>
            <person name="Yang P."/>
            <person name="Zhang L."/>
            <person name="Wang X."/>
            <person name="Qi H."/>
            <person name="Xiong Z."/>
            <person name="Que H."/>
            <person name="Xie Y."/>
            <person name="Holland P.W."/>
            <person name="Paps J."/>
            <person name="Zhu Y."/>
            <person name="Wu F."/>
            <person name="Chen Y."/>
            <person name="Wang J."/>
            <person name="Peng C."/>
            <person name="Meng J."/>
            <person name="Yang L."/>
            <person name="Liu J."/>
            <person name="Wen B."/>
            <person name="Zhang N."/>
            <person name="Huang Z."/>
            <person name="Zhu Q."/>
            <person name="Feng Y."/>
            <person name="Mount A."/>
            <person name="Hedgecock D."/>
            <person name="Xu Z."/>
            <person name="Liu Y."/>
            <person name="Domazet-Loso T."/>
            <person name="Du Y."/>
            <person name="Sun X."/>
            <person name="Zhang S."/>
            <person name="Liu B."/>
            <person name="Cheng P."/>
            <person name="Jiang X."/>
            <person name="Li J."/>
            <person name="Fan D."/>
            <person name="Wang W."/>
            <person name="Fu W."/>
            <person name="Wang T."/>
            <person name="Wang B."/>
            <person name="Zhang J."/>
            <person name="Peng Z."/>
            <person name="Li Y."/>
            <person name="Li N."/>
            <person name="Wang J."/>
            <person name="Chen M."/>
            <person name="He Y."/>
            <person name="Tan F."/>
            <person name="Song X."/>
            <person name="Zheng Q."/>
            <person name="Huang R."/>
            <person name="Yang H."/>
            <person name="Du X."/>
            <person name="Chen L."/>
            <person name="Yang M."/>
            <person name="Gaffney P.M."/>
            <person name="Wang S."/>
            <person name="Luo L."/>
            <person name="She Z."/>
            <person name="Ming Y."/>
            <person name="Huang W."/>
            <person name="Zhang S."/>
            <person name="Huang B."/>
            <person name="Zhang Y."/>
            <person name="Qu T."/>
            <person name="Ni P."/>
            <person name="Miao G."/>
            <person name="Wang J."/>
            <person name="Wang Q."/>
            <person name="Steinberg C.E."/>
            <person name="Wang H."/>
            <person name="Li N."/>
            <person name="Qian L."/>
            <person name="Zhang G."/>
            <person name="Li Y."/>
            <person name="Yang H."/>
            <person name="Liu X."/>
            <person name="Wang J."/>
            <person name="Yin Y."/>
            <person name="Wang J."/>
        </authorList>
    </citation>
    <scope>NUCLEOTIDE SEQUENCE [LARGE SCALE GENOMIC DNA]</scope>
    <source>
        <strain evidence="3">05x7-T-G4-1.051#20</strain>
    </source>
</reference>
<proteinExistence type="predicted"/>
<evidence type="ECO:0000313" key="4">
    <source>
        <dbReference type="EnsemblMetazoa" id="G21140.1:cds"/>
    </source>
</evidence>
<dbReference type="InterPro" id="IPR029063">
    <property type="entry name" value="SAM-dependent_MTases_sf"/>
</dbReference>
<dbReference type="AlphaFoldDB" id="K1PXV6"/>
<protein>
    <recommendedName>
        <fullName evidence="2">Methyltransferase FkbM domain-containing protein</fullName>
    </recommendedName>
</protein>
<keyword evidence="1" id="KW-0812">Transmembrane</keyword>
<organism evidence="3">
    <name type="scientific">Magallana gigas</name>
    <name type="common">Pacific oyster</name>
    <name type="synonym">Crassostrea gigas</name>
    <dbReference type="NCBI Taxonomy" id="29159"/>
    <lineage>
        <taxon>Eukaryota</taxon>
        <taxon>Metazoa</taxon>
        <taxon>Spiralia</taxon>
        <taxon>Lophotrochozoa</taxon>
        <taxon>Mollusca</taxon>
        <taxon>Bivalvia</taxon>
        <taxon>Autobranchia</taxon>
        <taxon>Pteriomorphia</taxon>
        <taxon>Ostreida</taxon>
        <taxon>Ostreoidea</taxon>
        <taxon>Ostreidae</taxon>
        <taxon>Magallana</taxon>
    </lineage>
</organism>